<dbReference type="PANTHER" id="PTHR10302">
    <property type="entry name" value="SINGLE-STRANDED DNA-BINDING PROTEIN"/>
    <property type="match status" value="1"/>
</dbReference>
<dbReference type="GO" id="GO:0006260">
    <property type="term" value="P:DNA replication"/>
    <property type="evidence" value="ECO:0007669"/>
    <property type="project" value="InterPro"/>
</dbReference>
<geneLocation type="plasmid" evidence="5 6">
    <name>pSA01</name>
</geneLocation>
<evidence type="ECO:0000256" key="4">
    <source>
        <dbReference type="SAM" id="MobiDB-lite"/>
    </source>
</evidence>
<dbReference type="NCBIfam" id="TIGR00621">
    <property type="entry name" value="ssb"/>
    <property type="match status" value="1"/>
</dbReference>
<comment type="subunit">
    <text evidence="2">Homotetramer.</text>
</comment>
<dbReference type="InterPro" id="IPR012340">
    <property type="entry name" value="NA-bd_OB-fold"/>
</dbReference>
<dbReference type="GO" id="GO:0003697">
    <property type="term" value="F:single-stranded DNA binding"/>
    <property type="evidence" value="ECO:0007669"/>
    <property type="project" value="UniProtKB-UniRule"/>
</dbReference>
<dbReference type="AlphaFoldDB" id="A0A127A6P7"/>
<dbReference type="Proteomes" id="UP000070134">
    <property type="component" value="Plasmid pSA01"/>
</dbReference>
<dbReference type="InterPro" id="IPR011344">
    <property type="entry name" value="ssDNA-bd"/>
</dbReference>
<organism evidence="5 6">
    <name type="scientific">Sinomonas atrocyanea</name>
    <dbReference type="NCBI Taxonomy" id="37927"/>
    <lineage>
        <taxon>Bacteria</taxon>
        <taxon>Bacillati</taxon>
        <taxon>Actinomycetota</taxon>
        <taxon>Actinomycetes</taxon>
        <taxon>Micrococcales</taxon>
        <taxon>Micrococcaceae</taxon>
        <taxon>Sinomonas</taxon>
    </lineage>
</organism>
<evidence type="ECO:0000313" key="5">
    <source>
        <dbReference type="EMBL" id="AMM34746.1"/>
    </source>
</evidence>
<dbReference type="PATRIC" id="fig|37927.3.peg.4202"/>
<comment type="caution">
    <text evidence="2">Lacks conserved residue(s) required for the propagation of feature annotation.</text>
</comment>
<dbReference type="Gene3D" id="2.40.50.140">
    <property type="entry name" value="Nucleic acid-binding proteins"/>
    <property type="match status" value="1"/>
</dbReference>
<evidence type="ECO:0000256" key="2">
    <source>
        <dbReference type="HAMAP-Rule" id="MF_00984"/>
    </source>
</evidence>
<dbReference type="Pfam" id="PF00436">
    <property type="entry name" value="SSB"/>
    <property type="match status" value="1"/>
</dbReference>
<dbReference type="CDD" id="cd04496">
    <property type="entry name" value="SSB_OBF"/>
    <property type="match status" value="1"/>
</dbReference>
<dbReference type="EMBL" id="CP014519">
    <property type="protein sequence ID" value="AMM34746.1"/>
    <property type="molecule type" value="Genomic_DNA"/>
</dbReference>
<dbReference type="InterPro" id="IPR000424">
    <property type="entry name" value="Primosome_PriB/ssb"/>
</dbReference>
<feature type="region of interest" description="Disordered" evidence="4">
    <location>
        <begin position="180"/>
        <end position="229"/>
    </location>
</feature>
<keyword evidence="5" id="KW-0614">Plasmid</keyword>
<accession>A0A127A6P7</accession>
<reference evidence="5 6" key="1">
    <citation type="submission" date="2016-02" db="EMBL/GenBank/DDBJ databases">
        <title>Complete genome of Sinomonas atrocyanea KCTC 3377.</title>
        <authorList>
            <person name="Kim K.M."/>
        </authorList>
    </citation>
    <scope>NUCLEOTIDE SEQUENCE [LARGE SCALE GENOMIC DNA]</scope>
    <source>
        <strain evidence="5 6">KCTC 3377</strain>
        <plasmid evidence="5 6">pSA01</plasmid>
    </source>
</reference>
<keyword evidence="6" id="KW-1185">Reference proteome</keyword>
<dbReference type="HAMAP" id="MF_00984">
    <property type="entry name" value="SSB"/>
    <property type="match status" value="1"/>
</dbReference>
<dbReference type="PROSITE" id="PS50935">
    <property type="entry name" value="SSB"/>
    <property type="match status" value="1"/>
</dbReference>
<proteinExistence type="inferred from homology"/>
<dbReference type="SUPFAM" id="SSF50249">
    <property type="entry name" value="Nucleic acid-binding proteins"/>
    <property type="match status" value="1"/>
</dbReference>
<gene>
    <name evidence="5" type="ORF">SA2016_4094</name>
</gene>
<keyword evidence="1 2" id="KW-0238">DNA-binding</keyword>
<evidence type="ECO:0000256" key="1">
    <source>
        <dbReference type="ARBA" id="ARBA00023125"/>
    </source>
</evidence>
<evidence type="ECO:0000256" key="3">
    <source>
        <dbReference type="RuleBase" id="RU000524"/>
    </source>
</evidence>
<dbReference type="RefSeq" id="WP_244932823.1">
    <property type="nucleotide sequence ID" value="NZ_BJMO01000078.1"/>
</dbReference>
<dbReference type="PANTHER" id="PTHR10302:SF27">
    <property type="entry name" value="SINGLE-STRANDED DNA-BINDING PROTEIN"/>
    <property type="match status" value="1"/>
</dbReference>
<dbReference type="GO" id="GO:0009295">
    <property type="term" value="C:nucleoid"/>
    <property type="evidence" value="ECO:0007669"/>
    <property type="project" value="TreeGrafter"/>
</dbReference>
<dbReference type="KEGG" id="satk:SA2016_4094"/>
<protein>
    <recommendedName>
        <fullName evidence="2 3">Single-stranded DNA-binding protein</fullName>
        <shortName evidence="2">SSB</shortName>
    </recommendedName>
</protein>
<evidence type="ECO:0000313" key="6">
    <source>
        <dbReference type="Proteomes" id="UP000070134"/>
    </source>
</evidence>
<name>A0A127A6P7_9MICC</name>
<feature type="region of interest" description="Disordered" evidence="4">
    <location>
        <begin position="1"/>
        <end position="35"/>
    </location>
</feature>
<sequence>MTQYTQEQDRAWIEGRTTQPEPTTPAPPAQSTHPQVHALQHALAQLREARYWPHADPHVQAAVREAAAAIAEELTHHVHEDTETEPQAARPAAGEAVTVTGNLVAAPRLDRTPAGTPVTNFTIASTPRTYDREAGQWKDGETVFVRCTLWREAAQHAAASLAKGTRVIATGTLAERTYQAKDGQTRTSQELDVDELGASTKFAPVNVTPRPGRRTQTPAPTPDEGTAQC</sequence>